<evidence type="ECO:0000259" key="5">
    <source>
        <dbReference type="Pfam" id="PF00700"/>
    </source>
</evidence>
<keyword evidence="2 3" id="KW-0975">Bacterial flagellum</keyword>
<gene>
    <name evidence="6" type="ORF">ACFONP_04990</name>
</gene>
<dbReference type="Pfam" id="PF00669">
    <property type="entry name" value="Flagellin_N"/>
    <property type="match status" value="1"/>
</dbReference>
<protein>
    <recommendedName>
        <fullName evidence="3">Flagellin</fullName>
    </recommendedName>
</protein>
<dbReference type="Pfam" id="PF00700">
    <property type="entry name" value="Flagellin_C"/>
    <property type="match status" value="1"/>
</dbReference>
<keyword evidence="7" id="KW-1185">Reference proteome</keyword>
<dbReference type="Gene3D" id="2.60.120.200">
    <property type="match status" value="1"/>
</dbReference>
<dbReference type="PANTHER" id="PTHR42792:SF2">
    <property type="entry name" value="FLAGELLIN"/>
    <property type="match status" value="1"/>
</dbReference>
<name>A0ABV7M9I1_9PROT</name>
<dbReference type="PANTHER" id="PTHR42792">
    <property type="entry name" value="FLAGELLIN"/>
    <property type="match status" value="1"/>
</dbReference>
<dbReference type="SUPFAM" id="SSF64518">
    <property type="entry name" value="Phase 1 flagellin"/>
    <property type="match status" value="1"/>
</dbReference>
<keyword evidence="6" id="KW-0282">Flagellum</keyword>
<dbReference type="InterPro" id="IPR046358">
    <property type="entry name" value="Flagellin_C"/>
</dbReference>
<evidence type="ECO:0000256" key="1">
    <source>
        <dbReference type="ARBA" id="ARBA00005709"/>
    </source>
</evidence>
<organism evidence="6 7">
    <name type="scientific">Parvularcula lutaonensis</name>
    <dbReference type="NCBI Taxonomy" id="491923"/>
    <lineage>
        <taxon>Bacteria</taxon>
        <taxon>Pseudomonadati</taxon>
        <taxon>Pseudomonadota</taxon>
        <taxon>Alphaproteobacteria</taxon>
        <taxon>Parvularculales</taxon>
        <taxon>Parvularculaceae</taxon>
        <taxon>Parvularcula</taxon>
    </lineage>
</organism>
<proteinExistence type="inferred from homology"/>
<reference evidence="7" key="1">
    <citation type="journal article" date="2019" name="Int. J. Syst. Evol. Microbiol.">
        <title>The Global Catalogue of Microorganisms (GCM) 10K type strain sequencing project: providing services to taxonomists for standard genome sequencing and annotation.</title>
        <authorList>
            <consortium name="The Broad Institute Genomics Platform"/>
            <consortium name="The Broad Institute Genome Sequencing Center for Infectious Disease"/>
            <person name="Wu L."/>
            <person name="Ma J."/>
        </authorList>
    </citation>
    <scope>NUCLEOTIDE SEQUENCE [LARGE SCALE GENOMIC DNA]</scope>
    <source>
        <strain evidence="7">KCTC 22245</strain>
    </source>
</reference>
<comment type="function">
    <text evidence="3">Flagellin is the subunit protein which polymerizes to form the filaments of bacterial flagella.</text>
</comment>
<dbReference type="EMBL" id="JBHRVA010000002">
    <property type="protein sequence ID" value="MFC3302083.1"/>
    <property type="molecule type" value="Genomic_DNA"/>
</dbReference>
<keyword evidence="6" id="KW-0969">Cilium</keyword>
<dbReference type="Proteomes" id="UP001595607">
    <property type="component" value="Unassembled WGS sequence"/>
</dbReference>
<feature type="domain" description="Flagellin N-terminal" evidence="4">
    <location>
        <begin position="4"/>
        <end position="132"/>
    </location>
</feature>
<keyword evidence="6" id="KW-0966">Cell projection</keyword>
<sequence>MLITNASAQVALKTLRAANASLDSVQSRISTGLKVAKADDNPAFFLVAATQRSDVTRLEGTRENLSYALSAVRTALSAQKEIDNAMINIASAVVNLEQGVANRELERIIDQQIEYIRDIIQDTNYNGLNLLERDQLETFIIGSDRKGSSIDLQTLTIEAQGLGIKPPAVSGLAPPLPGALLDLNSTVLTGSPGNLSPRTVPNTVGVNVGTNPSGGTSERTFAISFETGSDVTTQQVLYEEGGNVRGLNIAIRGGNLVFGGYNLVASDPTPPWPYLETTTTIQPNTRYTAQLIFDGEPTNTGQFRAFLDGALIDTVTGVGILYDHPGGIGVGRINGNAVVNGIVTNRITGPGGNDFQGQIDKIVQYDSVLTGPDFDVITTYLAEGWLPPRGVQYYIGSPLRKADATLIELLEAVGNVNDPGYSVSAALEVLDAAKQKSNNAFSELGAIEGRLSRQQDFLRDLTDAMGEGIASLVEADLAEESARLQATQVQTQLAQQSLLIANQRPQSLLRLFN</sequence>
<accession>A0ABV7M9I1</accession>
<comment type="subcellular location">
    <subcellularLocation>
        <location evidence="3">Secreted</location>
    </subcellularLocation>
    <subcellularLocation>
        <location evidence="3">Bacterial flagellum</location>
    </subcellularLocation>
</comment>
<comment type="caution">
    <text evidence="6">The sequence shown here is derived from an EMBL/GenBank/DDBJ whole genome shotgun (WGS) entry which is preliminary data.</text>
</comment>
<evidence type="ECO:0000313" key="6">
    <source>
        <dbReference type="EMBL" id="MFC3302083.1"/>
    </source>
</evidence>
<keyword evidence="3" id="KW-0964">Secreted</keyword>
<comment type="similarity">
    <text evidence="1 3">Belongs to the bacterial flagellin family.</text>
</comment>
<dbReference type="Gene3D" id="1.20.1330.10">
    <property type="entry name" value="f41 fragment of flagellin, N-terminal domain"/>
    <property type="match status" value="1"/>
</dbReference>
<dbReference type="InterPro" id="IPR001029">
    <property type="entry name" value="Flagellin_N"/>
</dbReference>
<dbReference type="RefSeq" id="WP_189574293.1">
    <property type="nucleotide sequence ID" value="NZ_BMXU01000001.1"/>
</dbReference>
<evidence type="ECO:0000313" key="7">
    <source>
        <dbReference type="Proteomes" id="UP001595607"/>
    </source>
</evidence>
<evidence type="ECO:0000256" key="2">
    <source>
        <dbReference type="ARBA" id="ARBA00023143"/>
    </source>
</evidence>
<evidence type="ECO:0000256" key="3">
    <source>
        <dbReference type="RuleBase" id="RU362073"/>
    </source>
</evidence>
<feature type="domain" description="Flagellin C-terminal" evidence="5">
    <location>
        <begin position="428"/>
        <end position="512"/>
    </location>
</feature>
<evidence type="ECO:0000259" key="4">
    <source>
        <dbReference type="Pfam" id="PF00669"/>
    </source>
</evidence>
<dbReference type="InterPro" id="IPR001492">
    <property type="entry name" value="Flagellin"/>
</dbReference>